<dbReference type="SUPFAM" id="SSF46689">
    <property type="entry name" value="Homeodomain-like"/>
    <property type="match status" value="1"/>
</dbReference>
<evidence type="ECO:0000259" key="6">
    <source>
        <dbReference type="PROSITE" id="PS50977"/>
    </source>
</evidence>
<evidence type="ECO:0000256" key="4">
    <source>
        <dbReference type="PROSITE-ProRule" id="PRU00335"/>
    </source>
</evidence>
<dbReference type="InterPro" id="IPR036271">
    <property type="entry name" value="Tet_transcr_reg_TetR-rel_C_sf"/>
</dbReference>
<dbReference type="RefSeq" id="WP_268917313.1">
    <property type="nucleotide sequence ID" value="NZ_CP124548.1"/>
</dbReference>
<dbReference type="PANTHER" id="PTHR30055:SF234">
    <property type="entry name" value="HTH-TYPE TRANSCRIPTIONAL REGULATOR BETI"/>
    <property type="match status" value="1"/>
</dbReference>
<dbReference type="Gene3D" id="1.10.357.10">
    <property type="entry name" value="Tetracycline Repressor, domain 2"/>
    <property type="match status" value="1"/>
</dbReference>
<keyword evidence="2 4" id="KW-0238">DNA-binding</keyword>
<proteinExistence type="predicted"/>
<evidence type="ECO:0000313" key="8">
    <source>
        <dbReference type="Proteomes" id="UP001072034"/>
    </source>
</evidence>
<evidence type="ECO:0000256" key="3">
    <source>
        <dbReference type="ARBA" id="ARBA00023163"/>
    </source>
</evidence>
<dbReference type="PROSITE" id="PS50977">
    <property type="entry name" value="HTH_TETR_2"/>
    <property type="match status" value="1"/>
</dbReference>
<feature type="region of interest" description="Disordered" evidence="5">
    <location>
        <begin position="1"/>
        <end position="34"/>
    </location>
</feature>
<dbReference type="SUPFAM" id="SSF48498">
    <property type="entry name" value="Tetracyclin repressor-like, C-terminal domain"/>
    <property type="match status" value="1"/>
</dbReference>
<protein>
    <submittedName>
        <fullName evidence="7">TetR/AcrR family transcriptional regulator</fullName>
    </submittedName>
</protein>
<comment type="caution">
    <text evidence="7">The sequence shown here is derived from an EMBL/GenBank/DDBJ whole genome shotgun (WGS) entry which is preliminary data.</text>
</comment>
<dbReference type="PANTHER" id="PTHR30055">
    <property type="entry name" value="HTH-TYPE TRANSCRIPTIONAL REGULATOR RUTR"/>
    <property type="match status" value="1"/>
</dbReference>
<accession>A0ABT4I9B3</accession>
<keyword evidence="3" id="KW-0804">Transcription</keyword>
<gene>
    <name evidence="7" type="ORF">OHJ16_07000</name>
</gene>
<dbReference type="Gene3D" id="1.10.10.60">
    <property type="entry name" value="Homeodomain-like"/>
    <property type="match status" value="1"/>
</dbReference>
<sequence length="236" mass="25606">MNSIDSASPGDYPSEIEEADRRKPGRPRAGGEDKRERILNEAIALFGAHGYAGTSLADIATASDISKAGLLHHFSSKEALFARVLARRDQDDFVGVMGGGAIEDPWELLDAFVTLVAHNSAHRDLVAIYAATAVSVLDAEHPAHRWFASHLAGSVRMIEEALERGKETGTVRPEAPSRMIARSVVALSDGLQIQWLCSTTPDSAADQCLATSMEPEVRMFVDGLRERWRIDADARG</sequence>
<evidence type="ECO:0000256" key="2">
    <source>
        <dbReference type="ARBA" id="ARBA00023125"/>
    </source>
</evidence>
<dbReference type="Pfam" id="PF00440">
    <property type="entry name" value="TetR_N"/>
    <property type="match status" value="1"/>
</dbReference>
<feature type="domain" description="HTH tetR-type" evidence="6">
    <location>
        <begin position="32"/>
        <end position="92"/>
    </location>
</feature>
<name>A0ABT4I9B3_9ACTO</name>
<keyword evidence="1" id="KW-0805">Transcription regulation</keyword>
<evidence type="ECO:0000256" key="1">
    <source>
        <dbReference type="ARBA" id="ARBA00023015"/>
    </source>
</evidence>
<dbReference type="InterPro" id="IPR001647">
    <property type="entry name" value="HTH_TetR"/>
</dbReference>
<feature type="DNA-binding region" description="H-T-H motif" evidence="4">
    <location>
        <begin position="55"/>
        <end position="74"/>
    </location>
</feature>
<dbReference type="InterPro" id="IPR009057">
    <property type="entry name" value="Homeodomain-like_sf"/>
</dbReference>
<organism evidence="7 8">
    <name type="scientific">Actinomyces israelii</name>
    <dbReference type="NCBI Taxonomy" id="1659"/>
    <lineage>
        <taxon>Bacteria</taxon>
        <taxon>Bacillati</taxon>
        <taxon>Actinomycetota</taxon>
        <taxon>Actinomycetes</taxon>
        <taxon>Actinomycetales</taxon>
        <taxon>Actinomycetaceae</taxon>
        <taxon>Actinomyces</taxon>
    </lineage>
</organism>
<dbReference type="Proteomes" id="UP001072034">
    <property type="component" value="Unassembled WGS sequence"/>
</dbReference>
<dbReference type="PRINTS" id="PR00455">
    <property type="entry name" value="HTHTETR"/>
</dbReference>
<evidence type="ECO:0000256" key="5">
    <source>
        <dbReference type="SAM" id="MobiDB-lite"/>
    </source>
</evidence>
<reference evidence="7" key="1">
    <citation type="submission" date="2022-10" db="EMBL/GenBank/DDBJ databases">
        <title>Genome sequence of Actinomyces israelii ATCC 10048.</title>
        <authorList>
            <person name="Watt R.M."/>
            <person name="Tong W.M."/>
        </authorList>
    </citation>
    <scope>NUCLEOTIDE SEQUENCE</scope>
    <source>
        <strain evidence="7">ATCC 10048</strain>
    </source>
</reference>
<dbReference type="EMBL" id="JAPTMY010000012">
    <property type="protein sequence ID" value="MCZ0857790.1"/>
    <property type="molecule type" value="Genomic_DNA"/>
</dbReference>
<evidence type="ECO:0000313" key="7">
    <source>
        <dbReference type="EMBL" id="MCZ0857790.1"/>
    </source>
</evidence>
<keyword evidence="8" id="KW-1185">Reference proteome</keyword>
<dbReference type="InterPro" id="IPR050109">
    <property type="entry name" value="HTH-type_TetR-like_transc_reg"/>
</dbReference>